<dbReference type="PANTHER" id="PTHR33744">
    <property type="entry name" value="CARBOHYDRATE DIACID REGULATOR"/>
    <property type="match status" value="1"/>
</dbReference>
<reference evidence="6" key="1">
    <citation type="submission" date="2023-05" db="EMBL/GenBank/DDBJ databases">
        <title>Draft genome of Pseudofrankia sp. BMG5.37.</title>
        <authorList>
            <person name="Gtari M."/>
            <person name="Ghodhbane F."/>
            <person name="Sbissi I."/>
        </authorList>
    </citation>
    <scope>NUCLEOTIDE SEQUENCE [LARGE SCALE GENOMIC DNA]</scope>
    <source>
        <strain evidence="6">BMG 814</strain>
    </source>
</reference>
<dbReference type="InterPro" id="IPR041522">
    <property type="entry name" value="CdaR_GGDEF"/>
</dbReference>
<dbReference type="Pfam" id="PF14361">
    <property type="entry name" value="RsbRD_N"/>
    <property type="match status" value="1"/>
</dbReference>
<dbReference type="InterPro" id="IPR025736">
    <property type="entry name" value="PucR_C-HTH_dom"/>
</dbReference>
<dbReference type="EMBL" id="JASNFN010000015">
    <property type="protein sequence ID" value="MDP5183743.1"/>
    <property type="molecule type" value="Genomic_DNA"/>
</dbReference>
<evidence type="ECO:0000259" key="2">
    <source>
        <dbReference type="Pfam" id="PF13556"/>
    </source>
</evidence>
<keyword evidence="6" id="KW-1185">Reference proteome</keyword>
<evidence type="ECO:0000313" key="6">
    <source>
        <dbReference type="Proteomes" id="UP001233673"/>
    </source>
</evidence>
<dbReference type="InterPro" id="IPR051448">
    <property type="entry name" value="CdaR-like_regulators"/>
</dbReference>
<dbReference type="Proteomes" id="UP001233673">
    <property type="component" value="Unassembled WGS sequence"/>
</dbReference>
<feature type="domain" description="RsbT co-antagonist protein RsbRD N-terminal" evidence="3">
    <location>
        <begin position="24"/>
        <end position="166"/>
    </location>
</feature>
<dbReference type="Pfam" id="PF17853">
    <property type="entry name" value="GGDEF_2"/>
    <property type="match status" value="1"/>
</dbReference>
<dbReference type="Pfam" id="PF13556">
    <property type="entry name" value="HTH_30"/>
    <property type="match status" value="1"/>
</dbReference>
<evidence type="ECO:0000313" key="5">
    <source>
        <dbReference type="EMBL" id="MDP5183743.1"/>
    </source>
</evidence>
<dbReference type="Gene3D" id="1.10.10.2840">
    <property type="entry name" value="PucR C-terminal helix-turn-helix domain"/>
    <property type="match status" value="1"/>
</dbReference>
<dbReference type="RefSeq" id="WP_306000355.1">
    <property type="nucleotide sequence ID" value="NZ_JASNFN010000015.1"/>
</dbReference>
<feature type="domain" description="PucR C-terminal helix-turn-helix" evidence="2">
    <location>
        <begin position="337"/>
        <end position="393"/>
    </location>
</feature>
<evidence type="ECO:0000256" key="1">
    <source>
        <dbReference type="ARBA" id="ARBA00006754"/>
    </source>
</evidence>
<comment type="similarity">
    <text evidence="1">Belongs to the CdaR family.</text>
</comment>
<protein>
    <submittedName>
        <fullName evidence="5">Helix-turn-helix domain-containing protein</fullName>
    </submittedName>
</protein>
<name>A0ABT9IDT2_9ACTN</name>
<gene>
    <name evidence="5" type="ORF">QOZ88_13970</name>
</gene>
<dbReference type="InterPro" id="IPR025751">
    <property type="entry name" value="RsbRD_N_dom"/>
</dbReference>
<evidence type="ECO:0000259" key="3">
    <source>
        <dbReference type="Pfam" id="PF14361"/>
    </source>
</evidence>
<accession>A0ABT9IDT2</accession>
<proteinExistence type="inferred from homology"/>
<feature type="domain" description="CdaR GGDEF-like" evidence="4">
    <location>
        <begin position="176"/>
        <end position="287"/>
    </location>
</feature>
<evidence type="ECO:0000259" key="4">
    <source>
        <dbReference type="Pfam" id="PF17853"/>
    </source>
</evidence>
<dbReference type="InterPro" id="IPR042070">
    <property type="entry name" value="PucR_C-HTH_sf"/>
</dbReference>
<dbReference type="PANTHER" id="PTHR33744:SF1">
    <property type="entry name" value="DNA-BINDING TRANSCRIPTIONAL ACTIVATOR ADER"/>
    <property type="match status" value="1"/>
</dbReference>
<sequence length="406" mass="43269">MQPFRPEVATRLAELAPRLLEQLDAMTDRMVDVLVRTEPAYRELVEESEQDLRDSTRSNLEGGLRSLMAAAAGSGTPHLASARAVGARRAAQGLPLEAVLRAYRLGGQVTWETLLAVSRDGTAHHDTLLLEVAGSVWRTNDAECAALAEGYRLEQRRLEGVDERTRQQALDGLLDGRGSDPAFVRAAAEILGVPLDGRLMAVVALPGPDGVPALRSPGDALLKRGVRSTWGVRGDAQVGLVGLGATRPGDLLALLRGTAHGPVGVSDVVDGAPAVGTAYRLAETAVRTLPAGVSCVVSIDDRLPEALLRNSPEISSRLVGQSLGGLLELPEDERAVLLDTLAAFLATDGSPTRAADALYCHRNTVMHRLRRIESVTGRKVTDPRSRLLWQLALLGAEHAQPARRSA</sequence>
<comment type="caution">
    <text evidence="5">The sequence shown here is derived from an EMBL/GenBank/DDBJ whole genome shotgun (WGS) entry which is preliminary data.</text>
</comment>
<organism evidence="5 6">
    <name type="scientific">Blastococcus carthaginiensis</name>
    <dbReference type="NCBI Taxonomy" id="3050034"/>
    <lineage>
        <taxon>Bacteria</taxon>
        <taxon>Bacillati</taxon>
        <taxon>Actinomycetota</taxon>
        <taxon>Actinomycetes</taxon>
        <taxon>Geodermatophilales</taxon>
        <taxon>Geodermatophilaceae</taxon>
        <taxon>Blastococcus</taxon>
    </lineage>
</organism>